<evidence type="ECO:0000313" key="1">
    <source>
        <dbReference type="EMBL" id="KUK44454.1"/>
    </source>
</evidence>
<name>A0A101FUB2_9EURY</name>
<gene>
    <name evidence="1" type="ORF">XD72_1199</name>
</gene>
<dbReference type="EMBL" id="LGFT01000025">
    <property type="protein sequence ID" value="KUK44454.1"/>
    <property type="molecule type" value="Genomic_DNA"/>
</dbReference>
<dbReference type="PATRIC" id="fig|301375.7.peg.1029"/>
<organism evidence="1 2">
    <name type="scientific">Methanothrix harundinacea</name>
    <dbReference type="NCBI Taxonomy" id="301375"/>
    <lineage>
        <taxon>Archaea</taxon>
        <taxon>Methanobacteriati</taxon>
        <taxon>Methanobacteriota</taxon>
        <taxon>Stenosarchaea group</taxon>
        <taxon>Methanomicrobia</taxon>
        <taxon>Methanotrichales</taxon>
        <taxon>Methanotrichaceae</taxon>
        <taxon>Methanothrix</taxon>
    </lineage>
</organism>
<sequence length="52" mass="5594">MVDNVREILSSILISFALCLSLVVMPAGADGDLFSQAYKDTLTVYGNANLDE</sequence>
<dbReference type="PROSITE" id="PS00430">
    <property type="entry name" value="TONB_DEPENDENT_REC_1"/>
    <property type="match status" value="1"/>
</dbReference>
<dbReference type="InterPro" id="IPR010916">
    <property type="entry name" value="TonB_box_CS"/>
</dbReference>
<comment type="caution">
    <text evidence="1">The sequence shown here is derived from an EMBL/GenBank/DDBJ whole genome shotgun (WGS) entry which is preliminary data.</text>
</comment>
<proteinExistence type="predicted"/>
<accession>A0A101FUB2</accession>
<protein>
    <submittedName>
        <fullName evidence="1">Uncharacterized protein</fullName>
    </submittedName>
</protein>
<dbReference type="Proteomes" id="UP000057043">
    <property type="component" value="Unassembled WGS sequence"/>
</dbReference>
<dbReference type="AlphaFoldDB" id="A0A101FUB2"/>
<reference evidence="1 2" key="1">
    <citation type="journal article" date="2015" name="MBio">
        <title>Genome-Resolved Metagenomic Analysis Reveals Roles for Candidate Phyla and Other Microbial Community Members in Biogeochemical Transformations in Oil Reservoirs.</title>
        <authorList>
            <person name="Hu P."/>
            <person name="Tom L."/>
            <person name="Singh A."/>
            <person name="Thomas B.C."/>
            <person name="Baker B.J."/>
            <person name="Piceno Y.M."/>
            <person name="Andersen G.L."/>
            <person name="Banfield J.F."/>
        </authorList>
    </citation>
    <scope>NUCLEOTIDE SEQUENCE [LARGE SCALE GENOMIC DNA]</scope>
    <source>
        <strain evidence="1">57_489</strain>
    </source>
</reference>
<evidence type="ECO:0000313" key="2">
    <source>
        <dbReference type="Proteomes" id="UP000057043"/>
    </source>
</evidence>